<keyword evidence="1" id="KW-0808">Transferase</keyword>
<protein>
    <submittedName>
        <fullName evidence="6">GAF and ANTAR domain-containing protein</fullName>
    </submittedName>
</protein>
<name>A0ABR8UVV3_9MICC</name>
<dbReference type="InterPro" id="IPR005561">
    <property type="entry name" value="ANTAR"/>
</dbReference>
<dbReference type="InterPro" id="IPR029016">
    <property type="entry name" value="GAF-like_dom_sf"/>
</dbReference>
<dbReference type="InterPro" id="IPR003018">
    <property type="entry name" value="GAF"/>
</dbReference>
<dbReference type="Pfam" id="PF13185">
    <property type="entry name" value="GAF_2"/>
    <property type="match status" value="1"/>
</dbReference>
<dbReference type="Gene3D" id="3.30.450.40">
    <property type="match status" value="1"/>
</dbReference>
<reference evidence="6 7" key="1">
    <citation type="submission" date="2020-08" db="EMBL/GenBank/DDBJ databases">
        <title>A Genomic Blueprint of the Chicken Gut Microbiome.</title>
        <authorList>
            <person name="Gilroy R."/>
            <person name="Ravi A."/>
            <person name="Getino M."/>
            <person name="Pursley I."/>
            <person name="Horton D.L."/>
            <person name="Alikhan N.-F."/>
            <person name="Baker D."/>
            <person name="Gharbi K."/>
            <person name="Hall N."/>
            <person name="Watson M."/>
            <person name="Adriaenssens E.M."/>
            <person name="Foster-Nyarko E."/>
            <person name="Jarju S."/>
            <person name="Secka A."/>
            <person name="Antonio M."/>
            <person name="Oren A."/>
            <person name="Chaudhuri R."/>
            <person name="La Ragione R.M."/>
            <person name="Hildebrand F."/>
            <person name="Pallen M.J."/>
        </authorList>
    </citation>
    <scope>NUCLEOTIDE SEQUENCE [LARGE SCALE GENOMIC DNA]</scope>
    <source>
        <strain evidence="6 7">Sa2CUA1</strain>
    </source>
</reference>
<keyword evidence="3" id="KW-0805">Transcription regulation</keyword>
<dbReference type="Proteomes" id="UP000609874">
    <property type="component" value="Unassembled WGS sequence"/>
</dbReference>
<accession>A0ABR8UVV3</accession>
<keyword evidence="2" id="KW-0418">Kinase</keyword>
<gene>
    <name evidence="6" type="ORF">H9639_15385</name>
</gene>
<dbReference type="EMBL" id="JACSQD010000008">
    <property type="protein sequence ID" value="MBD7996680.1"/>
    <property type="molecule type" value="Genomic_DNA"/>
</dbReference>
<dbReference type="RefSeq" id="WP_191808967.1">
    <property type="nucleotide sequence ID" value="NZ_JACSQD010000008.1"/>
</dbReference>
<sequence length="239" mass="25231">MTEELTDRAAAFQDLLLGAEELEAFLAGLAQLAAGILEADGVHGCSVVIERARRARAAADSDERSHRMAAAAFGSGGPGLAALAENQSVAITDAWSETHWRGFPGPAAAEGLRSLAAVPLALEGNSRGALCTYSPRPHLFAPQVLRRVEKVADEASRTLRLALRIDAHLHRARNLQAALESRTVVDLAVGIIMGQNGCSQQAAVEILRSVSNTRNVKIRSVAAGVVAAVSERVSTHFDE</sequence>
<dbReference type="PROSITE" id="PS50921">
    <property type="entry name" value="ANTAR"/>
    <property type="match status" value="1"/>
</dbReference>
<dbReference type="InterPro" id="IPR011006">
    <property type="entry name" value="CheY-like_superfamily"/>
</dbReference>
<evidence type="ECO:0000259" key="5">
    <source>
        <dbReference type="PROSITE" id="PS50921"/>
    </source>
</evidence>
<dbReference type="SUPFAM" id="SSF55781">
    <property type="entry name" value="GAF domain-like"/>
    <property type="match status" value="1"/>
</dbReference>
<organism evidence="6 7">
    <name type="scientific">Arthrobacter gallicola</name>
    <dbReference type="NCBI Taxonomy" id="2762225"/>
    <lineage>
        <taxon>Bacteria</taxon>
        <taxon>Bacillati</taxon>
        <taxon>Actinomycetota</taxon>
        <taxon>Actinomycetes</taxon>
        <taxon>Micrococcales</taxon>
        <taxon>Micrococcaceae</taxon>
        <taxon>Arthrobacter</taxon>
    </lineage>
</organism>
<evidence type="ECO:0000313" key="6">
    <source>
        <dbReference type="EMBL" id="MBD7996680.1"/>
    </source>
</evidence>
<keyword evidence="4" id="KW-0804">Transcription</keyword>
<dbReference type="SMART" id="SM01012">
    <property type="entry name" value="ANTAR"/>
    <property type="match status" value="1"/>
</dbReference>
<dbReference type="InterPro" id="IPR012074">
    <property type="entry name" value="GAF_ANTAR"/>
</dbReference>
<evidence type="ECO:0000256" key="1">
    <source>
        <dbReference type="ARBA" id="ARBA00022679"/>
    </source>
</evidence>
<proteinExistence type="predicted"/>
<evidence type="ECO:0000256" key="4">
    <source>
        <dbReference type="ARBA" id="ARBA00023163"/>
    </source>
</evidence>
<evidence type="ECO:0000313" key="7">
    <source>
        <dbReference type="Proteomes" id="UP000609874"/>
    </source>
</evidence>
<comment type="caution">
    <text evidence="6">The sequence shown here is derived from an EMBL/GenBank/DDBJ whole genome shotgun (WGS) entry which is preliminary data.</text>
</comment>
<evidence type="ECO:0000256" key="3">
    <source>
        <dbReference type="ARBA" id="ARBA00023015"/>
    </source>
</evidence>
<feature type="domain" description="ANTAR" evidence="5">
    <location>
        <begin position="165"/>
        <end position="226"/>
    </location>
</feature>
<dbReference type="Pfam" id="PF03861">
    <property type="entry name" value="ANTAR"/>
    <property type="match status" value="1"/>
</dbReference>
<dbReference type="PIRSF" id="PIRSF036625">
    <property type="entry name" value="GAF_ANTAR"/>
    <property type="match status" value="1"/>
</dbReference>
<dbReference type="Gene3D" id="1.10.10.10">
    <property type="entry name" value="Winged helix-like DNA-binding domain superfamily/Winged helix DNA-binding domain"/>
    <property type="match status" value="1"/>
</dbReference>
<keyword evidence="7" id="KW-1185">Reference proteome</keyword>
<dbReference type="InterPro" id="IPR036388">
    <property type="entry name" value="WH-like_DNA-bd_sf"/>
</dbReference>
<evidence type="ECO:0000256" key="2">
    <source>
        <dbReference type="ARBA" id="ARBA00022777"/>
    </source>
</evidence>
<dbReference type="SUPFAM" id="SSF52172">
    <property type="entry name" value="CheY-like"/>
    <property type="match status" value="1"/>
</dbReference>